<comment type="caution">
    <text evidence="1">The sequence shown here is derived from an EMBL/GenBank/DDBJ whole genome shotgun (WGS) entry which is preliminary data.</text>
</comment>
<evidence type="ECO:0000313" key="1">
    <source>
        <dbReference type="EMBL" id="KGC12675.1"/>
    </source>
</evidence>
<dbReference type="RefSeq" id="WP_036054390.1">
    <property type="nucleotide sequence ID" value="NZ_KN150850.1"/>
</dbReference>
<organism evidence="1 2">
    <name type="scientific">Burkholderia gladioli</name>
    <name type="common">Pseudomonas marginata</name>
    <name type="synonym">Phytomonas marginata</name>
    <dbReference type="NCBI Taxonomy" id="28095"/>
    <lineage>
        <taxon>Bacteria</taxon>
        <taxon>Pseudomonadati</taxon>
        <taxon>Pseudomonadota</taxon>
        <taxon>Betaproteobacteria</taxon>
        <taxon>Burkholderiales</taxon>
        <taxon>Burkholderiaceae</taxon>
        <taxon>Burkholderia</taxon>
    </lineage>
</organism>
<accession>A0AAW3EYG6</accession>
<name>A0AAW3EYG6_BURGA</name>
<dbReference type="AlphaFoldDB" id="A0AAW3EYG6"/>
<reference evidence="1 2" key="1">
    <citation type="submission" date="2014-04" db="EMBL/GenBank/DDBJ databases">
        <authorList>
            <person name="Bishop-Lilly K.A."/>
            <person name="Broomall S.M."/>
            <person name="Chain P.S."/>
            <person name="Chertkov O."/>
            <person name="Coyne S.R."/>
            <person name="Daligault H.E."/>
            <person name="Davenport K.W."/>
            <person name="Erkkila T."/>
            <person name="Frey K.G."/>
            <person name="Gibbons H.S."/>
            <person name="Gu W."/>
            <person name="Jaissle J."/>
            <person name="Johnson S.L."/>
            <person name="Koroleva G.I."/>
            <person name="Ladner J.T."/>
            <person name="Lo C.-C."/>
            <person name="Minogue T.D."/>
            <person name="Munk C."/>
            <person name="Palacios G.F."/>
            <person name="Redden C.L."/>
            <person name="Rosenzweig C.N."/>
            <person name="Scholz M.B."/>
            <person name="Teshima H."/>
            <person name="Xu Y."/>
        </authorList>
    </citation>
    <scope>NUCLEOTIDE SEQUENCE [LARGE SCALE GENOMIC DNA]</scope>
    <source>
        <strain evidence="2">gladioli</strain>
    </source>
</reference>
<sequence length="87" mass="9417">MDTQDFGGEPIAPVVAGLAAKTWAIVQFFAYMIPDEDRSKVDFNATAKAIKVVEAAAVGKPGNESSHDQLSAILEVLSAYYDWRVNV</sequence>
<protein>
    <submittedName>
        <fullName evidence="1">Uncharacterized protein</fullName>
    </submittedName>
</protein>
<gene>
    <name evidence="1" type="ORF">DM48_360</name>
</gene>
<dbReference type="Proteomes" id="UP000029590">
    <property type="component" value="Unassembled WGS sequence"/>
</dbReference>
<dbReference type="EMBL" id="JPGG01000016">
    <property type="protein sequence ID" value="KGC12675.1"/>
    <property type="molecule type" value="Genomic_DNA"/>
</dbReference>
<proteinExistence type="predicted"/>
<evidence type="ECO:0000313" key="2">
    <source>
        <dbReference type="Proteomes" id="UP000029590"/>
    </source>
</evidence>